<reference evidence="2 3" key="1">
    <citation type="submission" date="2018-07" db="EMBL/GenBank/DDBJ databases">
        <title>Genomic Encyclopedia of Type Strains, Phase III (KMG-III): the genomes of soil and plant-associated and newly described type strains.</title>
        <authorList>
            <person name="Whitman W."/>
        </authorList>
    </citation>
    <scope>NUCLEOTIDE SEQUENCE [LARGE SCALE GENOMIC DNA]</scope>
    <source>
        <strain evidence="2 3">CECT 7506</strain>
    </source>
</reference>
<keyword evidence="3" id="KW-1185">Reference proteome</keyword>
<dbReference type="SUPFAM" id="SSF55846">
    <property type="entry name" value="N-acetylmuramoyl-L-alanine amidase-like"/>
    <property type="match status" value="1"/>
</dbReference>
<feature type="coiled-coil region" evidence="1">
    <location>
        <begin position="178"/>
        <end position="205"/>
    </location>
</feature>
<evidence type="ECO:0000313" key="3">
    <source>
        <dbReference type="Proteomes" id="UP000252415"/>
    </source>
</evidence>
<dbReference type="EMBL" id="QPJD01000012">
    <property type="protein sequence ID" value="RCW44210.1"/>
    <property type="molecule type" value="Genomic_DNA"/>
</dbReference>
<proteinExistence type="predicted"/>
<dbReference type="Proteomes" id="UP000252415">
    <property type="component" value="Unassembled WGS sequence"/>
</dbReference>
<dbReference type="GO" id="GO:0008745">
    <property type="term" value="F:N-acetylmuramoyl-L-alanine amidase activity"/>
    <property type="evidence" value="ECO:0007669"/>
    <property type="project" value="InterPro"/>
</dbReference>
<dbReference type="Gene3D" id="3.40.80.10">
    <property type="entry name" value="Peptidoglycan recognition protein-like"/>
    <property type="match status" value="1"/>
</dbReference>
<organism evidence="2 3">
    <name type="scientific">Paenibacillus prosopidis</name>
    <dbReference type="NCBI Taxonomy" id="630520"/>
    <lineage>
        <taxon>Bacteria</taxon>
        <taxon>Bacillati</taxon>
        <taxon>Bacillota</taxon>
        <taxon>Bacilli</taxon>
        <taxon>Bacillales</taxon>
        <taxon>Paenibacillaceae</taxon>
        <taxon>Paenibacillus</taxon>
    </lineage>
</organism>
<dbReference type="InterPro" id="IPR036505">
    <property type="entry name" value="Amidase/PGRP_sf"/>
</dbReference>
<dbReference type="GO" id="GO:0009253">
    <property type="term" value="P:peptidoglycan catabolic process"/>
    <property type="evidence" value="ECO:0007669"/>
    <property type="project" value="InterPro"/>
</dbReference>
<sequence>MMTLKFPSNLSSDFQGVQFIDIRDQLPVNPNYTWTQLAGVRDDEVLNTLVCHHDAIPKRMTTKYSDIKLASRIATAHINSKKNHPKGDAGFPYDLWIRNGNIYWCNDIEQREYGVASNNGYTVNVCVSGDYFHGDTLTPEDRRALYVAIIILKEALPAIEKIKGHGELVPTNCPGYGMNHVREDVSALEIKLELEEELANNLQGQLLNAAALNTRVNDLYGKATAPGKFQEEAIRKLSRVADIMRSEGLL</sequence>
<evidence type="ECO:0000256" key="1">
    <source>
        <dbReference type="SAM" id="Coils"/>
    </source>
</evidence>
<protein>
    <submittedName>
        <fullName evidence="2">N-acetylmuramoyl-L-alanine amidase</fullName>
    </submittedName>
</protein>
<name>A0A368VQM7_9BACL</name>
<keyword evidence="1" id="KW-0175">Coiled coil</keyword>
<gene>
    <name evidence="2" type="ORF">DFP97_11274</name>
</gene>
<comment type="caution">
    <text evidence="2">The sequence shown here is derived from an EMBL/GenBank/DDBJ whole genome shotgun (WGS) entry which is preliminary data.</text>
</comment>
<accession>A0A368VQM7</accession>
<evidence type="ECO:0000313" key="2">
    <source>
        <dbReference type="EMBL" id="RCW44210.1"/>
    </source>
</evidence>
<dbReference type="RefSeq" id="WP_181873581.1">
    <property type="nucleotide sequence ID" value="NZ_QPJD01000012.1"/>
</dbReference>
<dbReference type="AlphaFoldDB" id="A0A368VQM7"/>